<dbReference type="GO" id="GO:0051301">
    <property type="term" value="P:cell division"/>
    <property type="evidence" value="ECO:0007669"/>
    <property type="project" value="InterPro"/>
</dbReference>
<organism evidence="3 4">
    <name type="scientific">Sinocyclocheilus rhinocerous</name>
    <dbReference type="NCBI Taxonomy" id="307959"/>
    <lineage>
        <taxon>Eukaryota</taxon>
        <taxon>Metazoa</taxon>
        <taxon>Chordata</taxon>
        <taxon>Craniata</taxon>
        <taxon>Vertebrata</taxon>
        <taxon>Euteleostomi</taxon>
        <taxon>Actinopterygii</taxon>
        <taxon>Neopterygii</taxon>
        <taxon>Teleostei</taxon>
        <taxon>Ostariophysi</taxon>
        <taxon>Cypriniformes</taxon>
        <taxon>Cyprinidae</taxon>
        <taxon>Cyprininae</taxon>
        <taxon>Sinocyclocheilus</taxon>
    </lineage>
</organism>
<dbReference type="RefSeq" id="XP_016430656.1">
    <property type="nucleotide sequence ID" value="XM_016575170.1"/>
</dbReference>
<dbReference type="GO" id="GO:0051988">
    <property type="term" value="P:regulation of attachment of spindle microtubules to kinetochore"/>
    <property type="evidence" value="ECO:0007669"/>
    <property type="project" value="InterPro"/>
</dbReference>
<feature type="compositionally biased region" description="Acidic residues" evidence="2">
    <location>
        <begin position="100"/>
        <end position="114"/>
    </location>
</feature>
<evidence type="ECO:0000256" key="2">
    <source>
        <dbReference type="SAM" id="MobiDB-lite"/>
    </source>
</evidence>
<feature type="region of interest" description="Disordered" evidence="2">
    <location>
        <begin position="1162"/>
        <end position="1181"/>
    </location>
</feature>
<dbReference type="Proteomes" id="UP000472270">
    <property type="component" value="Unassembled WGS sequence"/>
</dbReference>
<feature type="region of interest" description="Disordered" evidence="2">
    <location>
        <begin position="311"/>
        <end position="370"/>
    </location>
</feature>
<feature type="compositionally biased region" description="Low complexity" evidence="2">
    <location>
        <begin position="359"/>
        <end position="370"/>
    </location>
</feature>
<feature type="coiled-coil region" evidence="1">
    <location>
        <begin position="760"/>
        <end position="787"/>
    </location>
</feature>
<feature type="coiled-coil region" evidence="1">
    <location>
        <begin position="1248"/>
        <end position="1422"/>
    </location>
</feature>
<keyword evidence="4" id="KW-1185">Reference proteome</keyword>
<dbReference type="KEGG" id="srx:107757630"/>
<proteinExistence type="predicted"/>
<reference evidence="3" key="1">
    <citation type="submission" date="2025-08" db="UniProtKB">
        <authorList>
            <consortium name="Ensembl"/>
        </authorList>
    </citation>
    <scope>IDENTIFICATION</scope>
</reference>
<evidence type="ECO:0000313" key="3">
    <source>
        <dbReference type="Ensembl" id="ENSSRHP00000031448.1"/>
    </source>
</evidence>
<feature type="coiled-coil region" evidence="1">
    <location>
        <begin position="904"/>
        <end position="959"/>
    </location>
</feature>
<evidence type="ECO:0000256" key="1">
    <source>
        <dbReference type="SAM" id="Coils"/>
    </source>
</evidence>
<protein>
    <submittedName>
        <fullName evidence="3">Sperm-associated antigen 5-like</fullName>
    </submittedName>
</protein>
<dbReference type="OrthoDB" id="5972338at2759"/>
<feature type="region of interest" description="Disordered" evidence="2">
    <location>
        <begin position="100"/>
        <end position="123"/>
    </location>
</feature>
<dbReference type="InterPro" id="IPR028728">
    <property type="entry name" value="Astrin"/>
</dbReference>
<name>A0A673HYS0_9TELE</name>
<dbReference type="GeneID" id="107757630"/>
<dbReference type="RefSeq" id="XP_016430657.1">
    <property type="nucleotide sequence ID" value="XM_016575171.1"/>
</dbReference>
<dbReference type="PANTHER" id="PTHR15347">
    <property type="entry name" value="SPERM-ASSOCIATED ANTIGEN 5"/>
    <property type="match status" value="1"/>
</dbReference>
<dbReference type="Ensembl" id="ENSSRHT00000032364.1">
    <property type="protein sequence ID" value="ENSSRHP00000031448.1"/>
    <property type="gene ID" value="ENSSRHG00000016234.1"/>
</dbReference>
<gene>
    <name evidence="3" type="primary">LOC107757630</name>
</gene>
<accession>A0A673HYS0</accession>
<reference evidence="3" key="2">
    <citation type="submission" date="2025-09" db="UniProtKB">
        <authorList>
            <consortium name="Ensembl"/>
        </authorList>
    </citation>
    <scope>IDENTIFICATION</scope>
</reference>
<dbReference type="PANTHER" id="PTHR15347:SF1">
    <property type="entry name" value="SPERM-ASSOCIATED ANTIGEN 5"/>
    <property type="match status" value="1"/>
</dbReference>
<keyword evidence="1" id="KW-0175">Coiled coil</keyword>
<sequence length="1469" mass="164205">MSSARGSSNPMSERVPLRDVTFQNKLLNLQDRPKIKVEVVSGENPFATEAAEETDQHQDVVLKSFVCLEGEVVVQDEAAMSVLINVESVLIRRLALEDNDAAQSDPDDLAEPDEENHVDHHSSPCSASSALCLGEEENISFGSLLCLAGEVQVSGRSAVSDESLLIKASGAQNTPVCKVAVSVSGHSYSVRASLCEEPENTVNLNDHNQADLSEGRRGVSSGEGEITFKGLCCSGGEIEIAALSSMSEMSALMENLTEEQRLSCLNDISENDSQSFAALTPGSKRDDHIYCRAEEKSRVLNIPNAGNETRLSSVELSEKSESPVGRSASPLGNITEKQHETEASSTAANQESSRRENNMESSDAVSSSDVSSVMTKCRDLQFLPESNEAVSHFEENLHPQGAFCENVGLETSVLKDKTPGLKDEEIEVMRLCDSSAEAVSVLPSAIALTGSCTPETPSLNRSVLRDRTVENPMSHLWPELPESPMPPPLLNSTSLANDFGCTPVPQDPAKKKDVEPKMACAQLSNGPQVLGSEPLQEQLRQMAELLMVASGKVYARAPAAVNHHSALVGTSPVEMRSACVWSTPVQQMERSTNTSTAVEILKTVDVSDACTSTDSLLWNLTPGNLENLSRSELEQRLTSTLVMVEVLSQQLTSARAHNPSKDASPSDLREKLIQTDHTELSQNGTYRDLYGIALERIQSLEHDQELLHCLYDSIQAMRIGMNSFKSSTEDAIFKMKRIGNTVHVDQETLSRQVSQMKCLYGRYKETLRRMEQKMKDMRRRMDESLEQKEAAFSVTQQLRDSHAAQVAELEHTVGSHQELMSAVKLAYPSLVELSKSYMESISAANEYLRRKHEDHVSLLAELRKAQELIQRINPVLHQLHQRTATAVESSKQHQAIRDRAVEDRDLMENELEHMRSSLHDASQQISDLSTQQTIMTSEVSVLREQLNQAEEERCQLQKRSTELSVTLTSTLASYTFLEQTLASETSKLQQSVFDAQQATERANRLEEALETSRKQLEQYEDALSQRESLIKELHAEAEIHRRQLGQLAPLQSELSSAKEMSEFLQAENDLAREQMEESERLLRCHLQGLRERNLECEDLKLALEHLRLEKDSLQEELDSTRDKARSMLLEQGEQMAQASNDLMLLNHRVCCLTGILKQSLASKESESSEKTSQPPRHPSSSFVDSVMLAMMKTQEPETESPEGSEVQQDCIGSGTSAFTRIPPTTRTELKEERRSRMLDLLCDFGETISDLQLTLDQMRVQKDSEQQTLKQTICGLQEALQEESERRRLEVSELRQTVERLQAQVEKDAAVLLQKAQDERNLRKLCTELEENMEAAHKHRAENSEMRREVADLRRLEQQAQVEAQVLREELNRTGVQSAASAKALDERIKMLREVEKLKANLMETEENRAKVLERAKRHQRVHAMNQSKLERELHLLDDMIESVRQTLSSIPDLVTSCPELQKLVEFIG</sequence>
<feature type="coiled-coil region" evidence="1">
    <location>
        <begin position="995"/>
        <end position="1130"/>
    </location>
</feature>
<evidence type="ECO:0000313" key="4">
    <source>
        <dbReference type="Proteomes" id="UP000472270"/>
    </source>
</evidence>